<dbReference type="Pfam" id="PF09694">
    <property type="entry name" value="Gcw_chp"/>
    <property type="match status" value="1"/>
</dbReference>
<keyword evidence="3" id="KW-1185">Reference proteome</keyword>
<comment type="caution">
    <text evidence="2">The sequence shown here is derived from an EMBL/GenBank/DDBJ whole genome shotgun (WGS) entry which is preliminary data.</text>
</comment>
<dbReference type="AlphaFoldDB" id="A0A7W4WB60"/>
<protein>
    <submittedName>
        <fullName evidence="2">Uncharacterized protein (TIGR02001 family)</fullName>
    </submittedName>
</protein>
<evidence type="ECO:0000256" key="1">
    <source>
        <dbReference type="SAM" id="SignalP"/>
    </source>
</evidence>
<evidence type="ECO:0000313" key="3">
    <source>
        <dbReference type="Proteomes" id="UP000535937"/>
    </source>
</evidence>
<dbReference type="NCBIfam" id="TIGR02001">
    <property type="entry name" value="gcw_chp"/>
    <property type="match status" value="1"/>
</dbReference>
<dbReference type="EMBL" id="JACHWZ010000007">
    <property type="protein sequence ID" value="MBB3061051.1"/>
    <property type="molecule type" value="Genomic_DNA"/>
</dbReference>
<dbReference type="RefSeq" id="WP_343057454.1">
    <property type="nucleotide sequence ID" value="NZ_JACHWZ010000007.1"/>
</dbReference>
<evidence type="ECO:0000313" key="2">
    <source>
        <dbReference type="EMBL" id="MBB3061051.1"/>
    </source>
</evidence>
<gene>
    <name evidence="2" type="ORF">FHS09_001881</name>
</gene>
<feature type="chain" id="PRO_5031011346" evidence="1">
    <location>
        <begin position="29"/>
        <end position="244"/>
    </location>
</feature>
<name>A0A7W4WB60_9GAMM</name>
<dbReference type="InterPro" id="IPR010239">
    <property type="entry name" value="CHP02001"/>
</dbReference>
<keyword evidence="1" id="KW-0732">Signal</keyword>
<proteinExistence type="predicted"/>
<organism evidence="2 3">
    <name type="scientific">Microbulbifer rhizosphaerae</name>
    <dbReference type="NCBI Taxonomy" id="1562603"/>
    <lineage>
        <taxon>Bacteria</taxon>
        <taxon>Pseudomonadati</taxon>
        <taxon>Pseudomonadota</taxon>
        <taxon>Gammaproteobacteria</taxon>
        <taxon>Cellvibrionales</taxon>
        <taxon>Microbulbiferaceae</taxon>
        <taxon>Microbulbifer</taxon>
    </lineage>
</organism>
<reference evidence="2 3" key="1">
    <citation type="submission" date="2020-08" db="EMBL/GenBank/DDBJ databases">
        <title>Genomic Encyclopedia of Type Strains, Phase III (KMG-III): the genomes of soil and plant-associated and newly described type strains.</title>
        <authorList>
            <person name="Whitman W."/>
        </authorList>
    </citation>
    <scope>NUCLEOTIDE SEQUENCE [LARGE SCALE GENOMIC DNA]</scope>
    <source>
        <strain evidence="2 3">CECT 8799</strain>
    </source>
</reference>
<feature type="signal peptide" evidence="1">
    <location>
        <begin position="1"/>
        <end position="28"/>
    </location>
</feature>
<dbReference type="Proteomes" id="UP000535937">
    <property type="component" value="Unassembled WGS sequence"/>
</dbReference>
<accession>A0A7W4WB60</accession>
<sequence length="244" mass="26246">MGKINNRATVVIASSALALAMAASTAGAAEGGVSFSGNVGVTTDYRFRGISQSDSGPAVQGGFDVDFGNGFYAGTWASQVDFAYGEDETKFEQDIYFGYAGEISDTVSYDVGYIKFFYHGGDNDEDYQEIYGSVSISDLTLGLNYSNEYWAETGTFYYPYAEYSFALPADLSLDLHLGLNVLDEDGGFLAEGEDSYMDYSVSLGKEFGGLALSASVVGTDISDSECFDLDWCEPTVLATATYTW</sequence>